<dbReference type="Gene3D" id="3.30.2090.10">
    <property type="entry name" value="Multidrug efflux transporter AcrB TolC docking domain, DN and DC subdomains"/>
    <property type="match status" value="1"/>
</dbReference>
<feature type="transmembrane region" description="Helical" evidence="1">
    <location>
        <begin position="76"/>
        <end position="97"/>
    </location>
</feature>
<gene>
    <name evidence="2" type="primary">swrC_2</name>
    <name evidence="2" type="ORF">A8U91_03738</name>
</gene>
<dbReference type="EMBL" id="MAJD01000002">
    <property type="protein sequence ID" value="OBX34680.1"/>
    <property type="molecule type" value="Genomic_DNA"/>
</dbReference>
<feature type="transmembrane region" description="Helical" evidence="1">
    <location>
        <begin position="182"/>
        <end position="198"/>
    </location>
</feature>
<sequence length="245" mass="26690">MPLSQVAEVRLDNGYYRIDRENLVRTITVESRNRHLTAEDMVPRVEPALRQLEDDLPPGHWIEFDGVVKESAEGQAALQANLPLCLGLIFILLVAQFNSFKRPLLIVATIPLVIVGVALGLLATRADFGFMVMLGLYSLAGIIINNAIVLIDRIDIERRALPPDLPARDAVVRASARRLRPILMSAITTILGFLPLIVGRDPLFYGMAAAMAFGLGVGTIMSLGVVPVLYTLFFGIDTADHHGGA</sequence>
<dbReference type="InterPro" id="IPR001036">
    <property type="entry name" value="Acrflvin-R"/>
</dbReference>
<evidence type="ECO:0000256" key="1">
    <source>
        <dbReference type="SAM" id="Phobius"/>
    </source>
</evidence>
<dbReference type="AlphaFoldDB" id="A0A1B8NXF9"/>
<dbReference type="Pfam" id="PF00873">
    <property type="entry name" value="ACR_tran"/>
    <property type="match status" value="1"/>
</dbReference>
<dbReference type="GO" id="GO:0005886">
    <property type="term" value="C:plasma membrane"/>
    <property type="evidence" value="ECO:0007669"/>
    <property type="project" value="TreeGrafter"/>
</dbReference>
<feature type="transmembrane region" description="Helical" evidence="1">
    <location>
        <begin position="128"/>
        <end position="151"/>
    </location>
</feature>
<organism evidence="2 3">
    <name type="scientific">Halomonas elongata</name>
    <dbReference type="NCBI Taxonomy" id="2746"/>
    <lineage>
        <taxon>Bacteria</taxon>
        <taxon>Pseudomonadati</taxon>
        <taxon>Pseudomonadota</taxon>
        <taxon>Gammaproteobacteria</taxon>
        <taxon>Oceanospirillales</taxon>
        <taxon>Halomonadaceae</taxon>
        <taxon>Halomonas</taxon>
    </lineage>
</organism>
<name>A0A1B8NXF9_HALEL</name>
<comment type="caution">
    <text evidence="2">The sequence shown here is derived from an EMBL/GenBank/DDBJ whole genome shotgun (WGS) entry which is preliminary data.</text>
</comment>
<protein>
    <submittedName>
        <fullName evidence="2">Swarming motility protein SwrC</fullName>
    </submittedName>
</protein>
<dbReference type="Gene3D" id="1.20.1640.10">
    <property type="entry name" value="Multidrug efflux transporter AcrB transmembrane domain"/>
    <property type="match status" value="1"/>
</dbReference>
<dbReference type="PATRIC" id="fig|2746.7.peg.3846"/>
<dbReference type="SUPFAM" id="SSF82866">
    <property type="entry name" value="Multidrug efflux transporter AcrB transmembrane domain"/>
    <property type="match status" value="1"/>
</dbReference>
<dbReference type="Gene3D" id="3.30.70.1440">
    <property type="entry name" value="Multidrug efflux transporter AcrB pore domain"/>
    <property type="match status" value="1"/>
</dbReference>
<dbReference type="PANTHER" id="PTHR32063:SF18">
    <property type="entry name" value="CATION EFFLUX SYSTEM PROTEIN"/>
    <property type="match status" value="1"/>
</dbReference>
<dbReference type="PANTHER" id="PTHR32063">
    <property type="match status" value="1"/>
</dbReference>
<feature type="transmembrane region" description="Helical" evidence="1">
    <location>
        <begin position="204"/>
        <end position="233"/>
    </location>
</feature>
<dbReference type="Proteomes" id="UP000092504">
    <property type="component" value="Unassembled WGS sequence"/>
</dbReference>
<dbReference type="InterPro" id="IPR027463">
    <property type="entry name" value="AcrB_DN_DC_subdom"/>
</dbReference>
<keyword evidence="1" id="KW-1133">Transmembrane helix</keyword>
<evidence type="ECO:0000313" key="2">
    <source>
        <dbReference type="EMBL" id="OBX34680.1"/>
    </source>
</evidence>
<proteinExistence type="predicted"/>
<accession>A0A1B8NXF9</accession>
<reference evidence="2 3" key="1">
    <citation type="submission" date="2016-06" db="EMBL/GenBank/DDBJ databases">
        <title>Genome sequence of halotolerant plant growth promoting strain of Halomonas elongata HEK1 isolated from salterns of Rann of Kutch, Gujarat, India.</title>
        <authorList>
            <person name="Gaba S."/>
            <person name="Singh R.N."/>
            <person name="Abrol S."/>
            <person name="Kaushik R."/>
            <person name="Saxena A.K."/>
        </authorList>
    </citation>
    <scope>NUCLEOTIDE SEQUENCE [LARGE SCALE GENOMIC DNA]</scope>
    <source>
        <strain evidence="2 3">HEK1</strain>
    </source>
</reference>
<dbReference type="PRINTS" id="PR00702">
    <property type="entry name" value="ACRIFLAVINRP"/>
</dbReference>
<feature type="transmembrane region" description="Helical" evidence="1">
    <location>
        <begin position="104"/>
        <end position="122"/>
    </location>
</feature>
<keyword evidence="1" id="KW-0812">Transmembrane</keyword>
<evidence type="ECO:0000313" key="3">
    <source>
        <dbReference type="Proteomes" id="UP000092504"/>
    </source>
</evidence>
<keyword evidence="1" id="KW-0472">Membrane</keyword>
<dbReference type="GO" id="GO:0042910">
    <property type="term" value="F:xenobiotic transmembrane transporter activity"/>
    <property type="evidence" value="ECO:0007669"/>
    <property type="project" value="TreeGrafter"/>
</dbReference>